<proteinExistence type="predicted"/>
<comment type="caution">
    <text evidence="1">The sequence shown here is derived from an EMBL/GenBank/DDBJ whole genome shotgun (WGS) entry which is preliminary data.</text>
</comment>
<accession>T1C076</accession>
<feature type="non-terminal residue" evidence="1">
    <location>
        <position position="1"/>
    </location>
</feature>
<dbReference type="AlphaFoldDB" id="T1C076"/>
<sequence>GDKEISAVFAERIKPAMTEDITEKRMIELVEKGTEMLLKDELSEYPYKDEMFETTKSAKT</sequence>
<organism evidence="1">
    <name type="scientific">mine drainage metagenome</name>
    <dbReference type="NCBI Taxonomy" id="410659"/>
    <lineage>
        <taxon>unclassified sequences</taxon>
        <taxon>metagenomes</taxon>
        <taxon>ecological metagenomes</taxon>
    </lineage>
</organism>
<dbReference type="EMBL" id="AUZX01002906">
    <property type="protein sequence ID" value="EQD75417.1"/>
    <property type="molecule type" value="Genomic_DNA"/>
</dbReference>
<reference evidence="1" key="1">
    <citation type="submission" date="2013-08" db="EMBL/GenBank/DDBJ databases">
        <authorList>
            <person name="Mendez C."/>
            <person name="Richter M."/>
            <person name="Ferrer M."/>
            <person name="Sanchez J."/>
        </authorList>
    </citation>
    <scope>NUCLEOTIDE SEQUENCE</scope>
</reference>
<protein>
    <submittedName>
        <fullName evidence="1">Uncharacterized protein</fullName>
    </submittedName>
</protein>
<reference evidence="1" key="2">
    <citation type="journal article" date="2014" name="ISME J.">
        <title>Microbial stratification in low pH oxic and suboxic macroscopic growths along an acid mine drainage.</title>
        <authorList>
            <person name="Mendez-Garcia C."/>
            <person name="Mesa V."/>
            <person name="Sprenger R.R."/>
            <person name="Richter M."/>
            <person name="Diez M.S."/>
            <person name="Solano J."/>
            <person name="Bargiela R."/>
            <person name="Golyshina O.V."/>
            <person name="Manteca A."/>
            <person name="Ramos J.L."/>
            <person name="Gallego J.R."/>
            <person name="Llorente I."/>
            <person name="Martins Dos Santos V.A."/>
            <person name="Jensen O.N."/>
            <person name="Pelaez A.I."/>
            <person name="Sanchez J."/>
            <person name="Ferrer M."/>
        </authorList>
    </citation>
    <scope>NUCLEOTIDE SEQUENCE</scope>
</reference>
<gene>
    <name evidence="1" type="ORF">B1A_03983</name>
</gene>
<evidence type="ECO:0000313" key="1">
    <source>
        <dbReference type="EMBL" id="EQD75417.1"/>
    </source>
</evidence>
<name>T1C076_9ZZZZ</name>